<name>A0A7J8E5W5_ROUAE</name>
<evidence type="ECO:0000313" key="3">
    <source>
        <dbReference type="Proteomes" id="UP000593571"/>
    </source>
</evidence>
<dbReference type="EMBL" id="JACASE010000010">
    <property type="protein sequence ID" value="KAF6430619.1"/>
    <property type="molecule type" value="Genomic_DNA"/>
</dbReference>
<reference evidence="2 3" key="1">
    <citation type="journal article" date="2020" name="Nature">
        <title>Six reference-quality genomes reveal evolution of bat adaptations.</title>
        <authorList>
            <person name="Jebb D."/>
            <person name="Huang Z."/>
            <person name="Pippel M."/>
            <person name="Hughes G.M."/>
            <person name="Lavrichenko K."/>
            <person name="Devanna P."/>
            <person name="Winkler S."/>
            <person name="Jermiin L.S."/>
            <person name="Skirmuntt E.C."/>
            <person name="Katzourakis A."/>
            <person name="Burkitt-Gray L."/>
            <person name="Ray D.A."/>
            <person name="Sullivan K.A.M."/>
            <person name="Roscito J.G."/>
            <person name="Kirilenko B.M."/>
            <person name="Davalos L.M."/>
            <person name="Corthals A.P."/>
            <person name="Power M.L."/>
            <person name="Jones G."/>
            <person name="Ransome R.D."/>
            <person name="Dechmann D.K.N."/>
            <person name="Locatelli A.G."/>
            <person name="Puechmaille S.J."/>
            <person name="Fedrigo O."/>
            <person name="Jarvis E.D."/>
            <person name="Hiller M."/>
            <person name="Vernes S.C."/>
            <person name="Myers E.W."/>
            <person name="Teeling E.C."/>
        </authorList>
    </citation>
    <scope>NUCLEOTIDE SEQUENCE [LARGE SCALE GENOMIC DNA]</scope>
    <source>
        <strain evidence="2">MRouAeg1</strain>
        <tissue evidence="2">Muscle</tissue>
    </source>
</reference>
<dbReference type="Pfam" id="PF15155">
    <property type="entry name" value="MRFAP1"/>
    <property type="match status" value="1"/>
</dbReference>
<protein>
    <submittedName>
        <fullName evidence="2">Uncharacterized protein</fullName>
    </submittedName>
</protein>
<dbReference type="Proteomes" id="UP000593571">
    <property type="component" value="Unassembled WGS sequence"/>
</dbReference>
<proteinExistence type="inferred from homology"/>
<comment type="similarity">
    <text evidence="1">Belongs to the MORF4 family-associated protein family.</text>
</comment>
<organism evidence="2 3">
    <name type="scientific">Rousettus aegyptiacus</name>
    <name type="common">Egyptian fruit bat</name>
    <name type="synonym">Pteropus aegyptiacus</name>
    <dbReference type="NCBI Taxonomy" id="9407"/>
    <lineage>
        <taxon>Eukaryota</taxon>
        <taxon>Metazoa</taxon>
        <taxon>Chordata</taxon>
        <taxon>Craniata</taxon>
        <taxon>Vertebrata</taxon>
        <taxon>Euteleostomi</taxon>
        <taxon>Mammalia</taxon>
        <taxon>Eutheria</taxon>
        <taxon>Laurasiatheria</taxon>
        <taxon>Chiroptera</taxon>
        <taxon>Yinpterochiroptera</taxon>
        <taxon>Pteropodoidea</taxon>
        <taxon>Pteropodidae</taxon>
        <taxon>Rousettinae</taxon>
        <taxon>Rousettus</taxon>
    </lineage>
</organism>
<evidence type="ECO:0000256" key="1">
    <source>
        <dbReference type="ARBA" id="ARBA00005515"/>
    </source>
</evidence>
<dbReference type="AlphaFoldDB" id="A0A7J8E5W5"/>
<dbReference type="InterPro" id="IPR029254">
    <property type="entry name" value="MRFAP1"/>
</dbReference>
<evidence type="ECO:0000313" key="2">
    <source>
        <dbReference type="EMBL" id="KAF6430619.1"/>
    </source>
</evidence>
<dbReference type="OrthoDB" id="9538419at2759"/>
<comment type="caution">
    <text evidence="2">The sequence shown here is derived from an EMBL/GenBank/DDBJ whole genome shotgun (WGS) entry which is preliminary data.</text>
</comment>
<sequence>MRPVDADEERAPEPGWERLLRPGLAAARRDVTALEREHVRAHLRARRRLLEIEGLLDEIAREVEASERGALPAARGPGAEAERRVLKLCEKVGKKAAEAARMGKRIVELHQQIDSHDCC</sequence>
<keyword evidence="3" id="KW-1185">Reference proteome</keyword>
<dbReference type="PANTHER" id="PTHR31324">
    <property type="entry name" value="MORF4 FAMILY-ASSOCIATED PROTEIN 1-RELATED"/>
    <property type="match status" value="1"/>
</dbReference>
<gene>
    <name evidence="2" type="ORF">HJG63_000149</name>
</gene>
<accession>A0A7J8E5W5</accession>
<dbReference type="PANTHER" id="PTHR31324:SF3">
    <property type="entry name" value="MORF4 FAMILY ASSOCIATED PROTEIN 1 LIKE 2"/>
    <property type="match status" value="1"/>
</dbReference>